<evidence type="ECO:0000313" key="2">
    <source>
        <dbReference type="EMBL" id="OHA68928.1"/>
    </source>
</evidence>
<gene>
    <name evidence="2" type="ORF">A3D59_00525</name>
</gene>
<keyword evidence="1" id="KW-0472">Membrane</keyword>
<evidence type="ECO:0000256" key="1">
    <source>
        <dbReference type="SAM" id="Phobius"/>
    </source>
</evidence>
<organism evidence="2 3">
    <name type="scientific">Candidatus Wildermuthbacteria bacterium RIFCSPHIGHO2_02_FULL_47_17</name>
    <dbReference type="NCBI Taxonomy" id="1802452"/>
    <lineage>
        <taxon>Bacteria</taxon>
        <taxon>Candidatus Wildermuthiibacteriota</taxon>
    </lineage>
</organism>
<feature type="transmembrane region" description="Helical" evidence="1">
    <location>
        <begin position="27"/>
        <end position="51"/>
    </location>
</feature>
<reference evidence="2 3" key="1">
    <citation type="journal article" date="2016" name="Nat. Commun.">
        <title>Thousands of microbial genomes shed light on interconnected biogeochemical processes in an aquifer system.</title>
        <authorList>
            <person name="Anantharaman K."/>
            <person name="Brown C.T."/>
            <person name="Hug L.A."/>
            <person name="Sharon I."/>
            <person name="Castelle C.J."/>
            <person name="Probst A.J."/>
            <person name="Thomas B.C."/>
            <person name="Singh A."/>
            <person name="Wilkins M.J."/>
            <person name="Karaoz U."/>
            <person name="Brodie E.L."/>
            <person name="Williams K.H."/>
            <person name="Hubbard S.S."/>
            <person name="Banfield J.F."/>
        </authorList>
    </citation>
    <scope>NUCLEOTIDE SEQUENCE [LARGE SCALE GENOMIC DNA]</scope>
</reference>
<protein>
    <recommendedName>
        <fullName evidence="4">Type 4 fimbrial biogenesis protein PilX N-terminal domain-containing protein</fullName>
    </recommendedName>
</protein>
<keyword evidence="1" id="KW-1133">Transmembrane helix</keyword>
<dbReference type="Proteomes" id="UP000179258">
    <property type="component" value="Unassembled WGS sequence"/>
</dbReference>
<dbReference type="EMBL" id="MHTX01000004">
    <property type="protein sequence ID" value="OHA68928.1"/>
    <property type="molecule type" value="Genomic_DNA"/>
</dbReference>
<name>A0A1G2R8Q0_9BACT</name>
<dbReference type="AlphaFoldDB" id="A0A1G2R8Q0"/>
<keyword evidence="1" id="KW-0812">Transmembrane</keyword>
<sequence>MIYFIDCIIFMPKFAEQNKNNYLQKGVALYLALAILSILLAISLGVAAIVFGQMRTLTSIGFSTISFYAADTGMEEELFNKNYLSQGAGYTYFGYLNLDIDGTSGGSSCPGGLNDPDDACYKVTLVSISPLVIRSAGFYKDVQRALEVSF</sequence>
<evidence type="ECO:0008006" key="4">
    <source>
        <dbReference type="Google" id="ProtNLM"/>
    </source>
</evidence>
<comment type="caution">
    <text evidence="2">The sequence shown here is derived from an EMBL/GenBank/DDBJ whole genome shotgun (WGS) entry which is preliminary data.</text>
</comment>
<evidence type="ECO:0000313" key="3">
    <source>
        <dbReference type="Proteomes" id="UP000179258"/>
    </source>
</evidence>
<proteinExistence type="predicted"/>
<accession>A0A1G2R8Q0</accession>